<dbReference type="Gene3D" id="1.10.10.60">
    <property type="entry name" value="Homeodomain-like"/>
    <property type="match status" value="1"/>
</dbReference>
<dbReference type="CDD" id="cd06124">
    <property type="entry name" value="cupin_NimR-like_N"/>
    <property type="match status" value="1"/>
</dbReference>
<dbReference type="RefSeq" id="WP_207541401.1">
    <property type="nucleotide sequence ID" value="NZ_JAFNAA010000001.1"/>
</dbReference>
<dbReference type="InterPro" id="IPR009057">
    <property type="entry name" value="Homeodomain-like_sf"/>
</dbReference>
<dbReference type="PROSITE" id="PS01124">
    <property type="entry name" value="HTH_ARAC_FAMILY_2"/>
    <property type="match status" value="1"/>
</dbReference>
<gene>
    <name evidence="6" type="ORF">J2R62_00485</name>
</gene>
<dbReference type="PANTHER" id="PTHR11019:SF199">
    <property type="entry name" value="HTH-TYPE TRANSCRIPTIONAL REGULATOR NIMR"/>
    <property type="match status" value="1"/>
</dbReference>
<proteinExistence type="predicted"/>
<dbReference type="PANTHER" id="PTHR11019">
    <property type="entry name" value="HTH-TYPE TRANSCRIPTIONAL REGULATOR NIMR"/>
    <property type="match status" value="1"/>
</dbReference>
<organism evidence="6 7">
    <name type="scientific">Plesiomonas shigelloides</name>
    <name type="common">Aeromonas shigelloides</name>
    <dbReference type="NCBI Taxonomy" id="703"/>
    <lineage>
        <taxon>Bacteria</taxon>
        <taxon>Pseudomonadati</taxon>
        <taxon>Pseudomonadota</taxon>
        <taxon>Gammaproteobacteria</taxon>
        <taxon>Enterobacterales</taxon>
        <taxon>Enterobacteriaceae</taxon>
        <taxon>Plesiomonas</taxon>
    </lineage>
</organism>
<dbReference type="GO" id="GO:0003700">
    <property type="term" value="F:DNA-binding transcription factor activity"/>
    <property type="evidence" value="ECO:0007669"/>
    <property type="project" value="InterPro"/>
</dbReference>
<evidence type="ECO:0000313" key="7">
    <source>
        <dbReference type="Proteomes" id="UP000664658"/>
    </source>
</evidence>
<protein>
    <submittedName>
        <fullName evidence="6">Helix-turn-helix transcriptional regulator</fullName>
    </submittedName>
</protein>
<dbReference type="PROSITE" id="PS00041">
    <property type="entry name" value="HTH_ARAC_FAMILY_1"/>
    <property type="match status" value="1"/>
</dbReference>
<name>A0A8I1W3R0_PLESH</name>
<evidence type="ECO:0000256" key="1">
    <source>
        <dbReference type="ARBA" id="ARBA00022491"/>
    </source>
</evidence>
<dbReference type="InterPro" id="IPR014710">
    <property type="entry name" value="RmlC-like_jellyroll"/>
</dbReference>
<dbReference type="EMBL" id="JAFNAA010000001">
    <property type="protein sequence ID" value="MBO1106710.1"/>
    <property type="molecule type" value="Genomic_DNA"/>
</dbReference>
<dbReference type="Gene3D" id="2.60.120.10">
    <property type="entry name" value="Jelly Rolls"/>
    <property type="match status" value="1"/>
</dbReference>
<evidence type="ECO:0000256" key="4">
    <source>
        <dbReference type="ARBA" id="ARBA00023163"/>
    </source>
</evidence>
<evidence type="ECO:0000256" key="3">
    <source>
        <dbReference type="ARBA" id="ARBA00023125"/>
    </source>
</evidence>
<evidence type="ECO:0000313" key="6">
    <source>
        <dbReference type="EMBL" id="MBO1106710.1"/>
    </source>
</evidence>
<dbReference type="InterPro" id="IPR011051">
    <property type="entry name" value="RmlC_Cupin_sf"/>
</dbReference>
<dbReference type="SUPFAM" id="SSF46689">
    <property type="entry name" value="Homeodomain-like"/>
    <property type="match status" value="2"/>
</dbReference>
<sequence length="263" mass="30200">MSLLESLKTLNISKDAVTALRVKSTTDDNNIPMHTHEKGQLIFTLRGGVTSIAPDTYWFIPLNHAVWIPAEVPHSNKVTHDAEVFLLYIDSTLINMPPTPCTLKLTPMLREMIKHYETISNKKYNSDYTSKFIDVMLHELANIQRESFSLPISENQKIRLLADYIMTNPTNRLTIELWAKNMAMSKRTFERFILKETGISFGRWRQKLQLLIAIRLLNSGVTVQNVAYELGYDSVTSFIIMFKKNIGKTPGHYINDKLDHVNT</sequence>
<dbReference type="InterPro" id="IPR018060">
    <property type="entry name" value="HTH_AraC"/>
</dbReference>
<keyword evidence="3" id="KW-0238">DNA-binding</keyword>
<evidence type="ECO:0000256" key="2">
    <source>
        <dbReference type="ARBA" id="ARBA00023015"/>
    </source>
</evidence>
<dbReference type="AlphaFoldDB" id="A0A8I1W3R0"/>
<dbReference type="Pfam" id="PF12833">
    <property type="entry name" value="HTH_18"/>
    <property type="match status" value="1"/>
</dbReference>
<dbReference type="Proteomes" id="UP000664658">
    <property type="component" value="Unassembled WGS sequence"/>
</dbReference>
<accession>A0A8I1W3R0</accession>
<keyword evidence="1" id="KW-0678">Repressor</keyword>
<comment type="caution">
    <text evidence="6">The sequence shown here is derived from an EMBL/GenBank/DDBJ whole genome shotgun (WGS) entry which is preliminary data.</text>
</comment>
<dbReference type="InterPro" id="IPR018062">
    <property type="entry name" value="HTH_AraC-typ_CS"/>
</dbReference>
<keyword evidence="2" id="KW-0805">Transcription regulation</keyword>
<reference evidence="6" key="1">
    <citation type="submission" date="2021-03" db="EMBL/GenBank/DDBJ databases">
        <title>Plesiomonas shigelloides zfcc0051, isolated from zebrafish feces.</title>
        <authorList>
            <person name="Vanderhoek Z."/>
            <person name="Gaulke C."/>
        </authorList>
    </citation>
    <scope>NUCLEOTIDE SEQUENCE</scope>
    <source>
        <strain evidence="6">Zfcc0051</strain>
    </source>
</reference>
<dbReference type="GO" id="GO:0043565">
    <property type="term" value="F:sequence-specific DNA binding"/>
    <property type="evidence" value="ECO:0007669"/>
    <property type="project" value="InterPro"/>
</dbReference>
<keyword evidence="4" id="KW-0804">Transcription</keyword>
<feature type="domain" description="HTH araC/xylS-type" evidence="5">
    <location>
        <begin position="159"/>
        <end position="256"/>
    </location>
</feature>
<evidence type="ECO:0000259" key="5">
    <source>
        <dbReference type="PROSITE" id="PS01124"/>
    </source>
</evidence>
<dbReference type="SUPFAM" id="SSF51182">
    <property type="entry name" value="RmlC-like cupins"/>
    <property type="match status" value="1"/>
</dbReference>
<dbReference type="FunFam" id="1.10.10.60:FF:000132">
    <property type="entry name" value="AraC family transcriptional regulator"/>
    <property type="match status" value="1"/>
</dbReference>
<dbReference type="SMART" id="SM00342">
    <property type="entry name" value="HTH_ARAC"/>
    <property type="match status" value="1"/>
</dbReference>